<evidence type="ECO:0000256" key="3">
    <source>
        <dbReference type="ARBA" id="ARBA00022523"/>
    </source>
</evidence>
<dbReference type="GO" id="GO:0006995">
    <property type="term" value="P:cellular response to nitrogen starvation"/>
    <property type="evidence" value="ECO:0007669"/>
    <property type="project" value="UniProtKB-ARBA"/>
</dbReference>
<feature type="compositionally biased region" description="Basic and acidic residues" evidence="8">
    <location>
        <begin position="102"/>
        <end position="111"/>
    </location>
</feature>
<keyword evidence="10" id="KW-1185">Reference proteome</keyword>
<dbReference type="GO" id="GO:0005179">
    <property type="term" value="F:hormone activity"/>
    <property type="evidence" value="ECO:0007669"/>
    <property type="project" value="UniProtKB-KW"/>
</dbReference>
<dbReference type="GO" id="GO:2000280">
    <property type="term" value="P:regulation of root development"/>
    <property type="evidence" value="ECO:0007669"/>
    <property type="project" value="TreeGrafter"/>
</dbReference>
<keyword evidence="3" id="KW-0052">Apoplast</keyword>
<dbReference type="GO" id="GO:1902025">
    <property type="term" value="P:nitrate import"/>
    <property type="evidence" value="ECO:0007669"/>
    <property type="project" value="TreeGrafter"/>
</dbReference>
<accession>A0AAV1AFH1</accession>
<dbReference type="AlphaFoldDB" id="A0AAV1AFH1"/>
<protein>
    <submittedName>
        <fullName evidence="9">Uncharacterized protein</fullName>
    </submittedName>
</protein>
<keyword evidence="4" id="KW-0964">Secreted</keyword>
<sequence>MTTFLNKQKYFVIFVVLITYHIFLPTQARKIKPSFEGQVKNLKPTIQAFKTNVNAPSPTFESKFDTSLMPYKIVASIGDSNGDTDAFRPTTPGSSPGVGHRKFGEDKDMKVVESPNI</sequence>
<evidence type="ECO:0000256" key="7">
    <source>
        <dbReference type="ARBA" id="ARBA00023278"/>
    </source>
</evidence>
<dbReference type="PANTHER" id="PTHR33348:SF3">
    <property type="entry name" value="PRECURSOR OF CEP1"/>
    <property type="match status" value="1"/>
</dbReference>
<keyword evidence="7" id="KW-0379">Hydroxylation</keyword>
<dbReference type="Proteomes" id="UP001157006">
    <property type="component" value="Chromosome 4"/>
</dbReference>
<evidence type="ECO:0000256" key="1">
    <source>
        <dbReference type="ARBA" id="ARBA00004271"/>
    </source>
</evidence>
<feature type="region of interest" description="Disordered" evidence="8">
    <location>
        <begin position="79"/>
        <end position="117"/>
    </location>
</feature>
<evidence type="ECO:0000256" key="4">
    <source>
        <dbReference type="ARBA" id="ARBA00022525"/>
    </source>
</evidence>
<dbReference type="EMBL" id="OX451739">
    <property type="protein sequence ID" value="CAI8609250.1"/>
    <property type="molecule type" value="Genomic_DNA"/>
</dbReference>
<evidence type="ECO:0000256" key="5">
    <source>
        <dbReference type="ARBA" id="ARBA00022702"/>
    </source>
</evidence>
<dbReference type="GO" id="GO:0048364">
    <property type="term" value="P:root development"/>
    <property type="evidence" value="ECO:0007669"/>
    <property type="project" value="InterPro"/>
</dbReference>
<reference evidence="9 10" key="1">
    <citation type="submission" date="2023-01" db="EMBL/GenBank/DDBJ databases">
        <authorList>
            <person name="Kreplak J."/>
        </authorList>
    </citation>
    <scope>NUCLEOTIDE SEQUENCE [LARGE SCALE GENOMIC DNA]</scope>
</reference>
<dbReference type="GO" id="GO:1901371">
    <property type="term" value="P:regulation of leaf morphogenesis"/>
    <property type="evidence" value="ECO:0007669"/>
    <property type="project" value="TreeGrafter"/>
</dbReference>
<proteinExistence type="inferred from homology"/>
<keyword evidence="6" id="KW-0732">Signal</keyword>
<evidence type="ECO:0000313" key="9">
    <source>
        <dbReference type="EMBL" id="CAI8609250.1"/>
    </source>
</evidence>
<comment type="subcellular location">
    <subcellularLocation>
        <location evidence="1">Secreted</location>
        <location evidence="1">Extracellular space</location>
        <location evidence="1">Apoplast</location>
    </subcellularLocation>
</comment>
<evidence type="ECO:0000256" key="2">
    <source>
        <dbReference type="ARBA" id="ARBA00008963"/>
    </source>
</evidence>
<dbReference type="InterPro" id="IPR033250">
    <property type="entry name" value="CEP"/>
</dbReference>
<comment type="similarity">
    <text evidence="2">Belongs to the C-terminally encoded plant signaling peptide (CEP) family.</text>
</comment>
<dbReference type="GO" id="GO:0048046">
    <property type="term" value="C:apoplast"/>
    <property type="evidence" value="ECO:0007669"/>
    <property type="project" value="UniProtKB-SubCell"/>
</dbReference>
<keyword evidence="5" id="KW-0372">Hormone</keyword>
<evidence type="ECO:0000256" key="8">
    <source>
        <dbReference type="SAM" id="MobiDB-lite"/>
    </source>
</evidence>
<name>A0AAV1AFH1_VICFA</name>
<evidence type="ECO:0000313" key="10">
    <source>
        <dbReference type="Proteomes" id="UP001157006"/>
    </source>
</evidence>
<dbReference type="PANTHER" id="PTHR33348">
    <property type="entry name" value="PRECURSOR OF CEP5"/>
    <property type="match status" value="1"/>
</dbReference>
<organism evidence="9 10">
    <name type="scientific">Vicia faba</name>
    <name type="common">Broad bean</name>
    <name type="synonym">Faba vulgaris</name>
    <dbReference type="NCBI Taxonomy" id="3906"/>
    <lineage>
        <taxon>Eukaryota</taxon>
        <taxon>Viridiplantae</taxon>
        <taxon>Streptophyta</taxon>
        <taxon>Embryophyta</taxon>
        <taxon>Tracheophyta</taxon>
        <taxon>Spermatophyta</taxon>
        <taxon>Magnoliopsida</taxon>
        <taxon>eudicotyledons</taxon>
        <taxon>Gunneridae</taxon>
        <taxon>Pentapetalae</taxon>
        <taxon>rosids</taxon>
        <taxon>fabids</taxon>
        <taxon>Fabales</taxon>
        <taxon>Fabaceae</taxon>
        <taxon>Papilionoideae</taxon>
        <taxon>50 kb inversion clade</taxon>
        <taxon>NPAAA clade</taxon>
        <taxon>Hologalegina</taxon>
        <taxon>IRL clade</taxon>
        <taxon>Fabeae</taxon>
        <taxon>Vicia</taxon>
    </lineage>
</organism>
<evidence type="ECO:0000256" key="6">
    <source>
        <dbReference type="ARBA" id="ARBA00022729"/>
    </source>
</evidence>
<gene>
    <name evidence="9" type="ORF">VFH_IV124040</name>
</gene>